<dbReference type="Proteomes" id="UP000315440">
    <property type="component" value="Unassembled WGS sequence"/>
</dbReference>
<dbReference type="PANTHER" id="PTHR33678">
    <property type="entry name" value="BLL1576 PROTEIN"/>
    <property type="match status" value="1"/>
</dbReference>
<evidence type="ECO:0000259" key="1">
    <source>
        <dbReference type="Pfam" id="PF03050"/>
    </source>
</evidence>
<dbReference type="EMBL" id="SJPQ01000001">
    <property type="protein sequence ID" value="TWT90947.1"/>
    <property type="molecule type" value="Genomic_DNA"/>
</dbReference>
<evidence type="ECO:0000313" key="3">
    <source>
        <dbReference type="Proteomes" id="UP000315440"/>
    </source>
</evidence>
<evidence type="ECO:0000313" key="2">
    <source>
        <dbReference type="EMBL" id="TWT90947.1"/>
    </source>
</evidence>
<name>A0A5C5ZVB8_9BACT</name>
<dbReference type="AlphaFoldDB" id="A0A5C5ZVB8"/>
<proteinExistence type="predicted"/>
<accession>A0A5C5ZVB8</accession>
<feature type="domain" description="Transposase IS66 central" evidence="1">
    <location>
        <begin position="19"/>
        <end position="77"/>
    </location>
</feature>
<dbReference type="InterPro" id="IPR004291">
    <property type="entry name" value="Transposase_IS66_central"/>
</dbReference>
<sequence length="124" mass="13749">MAVSRLQRRAWELGQEEWESADARRLADRCARHADGLFTFLWHDGVDPTNNHAEREVRPAVQMRKNSYQNASPSGAHTQAVLMTVFRTLKRRGHNPLGALTQAVAHYAATGQLPNIPHANASGG</sequence>
<organism evidence="2 3">
    <name type="scientific">Pseudobythopirellula maris</name>
    <dbReference type="NCBI Taxonomy" id="2527991"/>
    <lineage>
        <taxon>Bacteria</taxon>
        <taxon>Pseudomonadati</taxon>
        <taxon>Planctomycetota</taxon>
        <taxon>Planctomycetia</taxon>
        <taxon>Pirellulales</taxon>
        <taxon>Lacipirellulaceae</taxon>
        <taxon>Pseudobythopirellula</taxon>
    </lineage>
</organism>
<protein>
    <submittedName>
        <fullName evidence="2">Transposase IS66 family protein</fullName>
    </submittedName>
</protein>
<keyword evidence="3" id="KW-1185">Reference proteome</keyword>
<dbReference type="InterPro" id="IPR052344">
    <property type="entry name" value="Transposase-related"/>
</dbReference>
<reference evidence="2 3" key="1">
    <citation type="submission" date="2019-02" db="EMBL/GenBank/DDBJ databases">
        <title>Deep-cultivation of Planctomycetes and their phenomic and genomic characterization uncovers novel biology.</title>
        <authorList>
            <person name="Wiegand S."/>
            <person name="Jogler M."/>
            <person name="Boedeker C."/>
            <person name="Pinto D."/>
            <person name="Vollmers J."/>
            <person name="Rivas-Marin E."/>
            <person name="Kohn T."/>
            <person name="Peeters S.H."/>
            <person name="Heuer A."/>
            <person name="Rast P."/>
            <person name="Oberbeckmann S."/>
            <person name="Bunk B."/>
            <person name="Jeske O."/>
            <person name="Meyerdierks A."/>
            <person name="Storesund J.E."/>
            <person name="Kallscheuer N."/>
            <person name="Luecker S."/>
            <person name="Lage O.M."/>
            <person name="Pohl T."/>
            <person name="Merkel B.J."/>
            <person name="Hornburger P."/>
            <person name="Mueller R.-W."/>
            <person name="Bruemmer F."/>
            <person name="Labrenz M."/>
            <person name="Spormann A.M."/>
            <person name="Op Den Camp H."/>
            <person name="Overmann J."/>
            <person name="Amann R."/>
            <person name="Jetten M.S.M."/>
            <person name="Mascher T."/>
            <person name="Medema M.H."/>
            <person name="Devos D.P."/>
            <person name="Kaster A.-K."/>
            <person name="Ovreas L."/>
            <person name="Rohde M."/>
            <person name="Galperin M.Y."/>
            <person name="Jogler C."/>
        </authorList>
    </citation>
    <scope>NUCLEOTIDE SEQUENCE [LARGE SCALE GENOMIC DNA]</scope>
    <source>
        <strain evidence="2 3">Mal64</strain>
    </source>
</reference>
<dbReference type="Pfam" id="PF03050">
    <property type="entry name" value="DDE_Tnp_IS66"/>
    <property type="match status" value="1"/>
</dbReference>
<comment type="caution">
    <text evidence="2">The sequence shown here is derived from an EMBL/GenBank/DDBJ whole genome shotgun (WGS) entry which is preliminary data.</text>
</comment>
<gene>
    <name evidence="2" type="ORF">Mal64_13460</name>
</gene>
<dbReference type="PANTHER" id="PTHR33678:SF1">
    <property type="entry name" value="BLL1576 PROTEIN"/>
    <property type="match status" value="1"/>
</dbReference>